<gene>
    <name evidence="6" type="ORF">FHR83_003300</name>
</gene>
<evidence type="ECO:0000259" key="5">
    <source>
        <dbReference type="PROSITE" id="PS51168"/>
    </source>
</evidence>
<evidence type="ECO:0000256" key="1">
    <source>
        <dbReference type="ARBA" id="ARBA00004817"/>
    </source>
</evidence>
<feature type="domain" description="Chorismate mutase" evidence="5">
    <location>
        <begin position="5"/>
        <end position="97"/>
    </location>
</feature>
<dbReference type="GO" id="GO:0046417">
    <property type="term" value="P:chorismate metabolic process"/>
    <property type="evidence" value="ECO:0007669"/>
    <property type="project" value="InterPro"/>
</dbReference>
<dbReference type="GO" id="GO:0009697">
    <property type="term" value="P:salicylic acid biosynthetic process"/>
    <property type="evidence" value="ECO:0007669"/>
    <property type="project" value="TreeGrafter"/>
</dbReference>
<keyword evidence="4 6" id="KW-0413">Isomerase</keyword>
<dbReference type="InterPro" id="IPR036979">
    <property type="entry name" value="CM_dom_sf"/>
</dbReference>
<dbReference type="Pfam" id="PF01817">
    <property type="entry name" value="CM_2"/>
    <property type="match status" value="1"/>
</dbReference>
<dbReference type="NCBIfam" id="TIGR01806">
    <property type="entry name" value="CM_mono2"/>
    <property type="match status" value="1"/>
</dbReference>
<dbReference type="AlphaFoldDB" id="A0A7W5AGI8"/>
<dbReference type="RefSeq" id="WP_203833757.1">
    <property type="nucleotide sequence ID" value="NZ_BMPW01000004.1"/>
</dbReference>
<comment type="caution">
    <text evidence="6">The sequence shown here is derived from an EMBL/GenBank/DDBJ whole genome shotgun (WGS) entry which is preliminary data.</text>
</comment>
<dbReference type="PANTHER" id="PTHR38041">
    <property type="entry name" value="CHORISMATE MUTASE"/>
    <property type="match status" value="1"/>
</dbReference>
<dbReference type="InterPro" id="IPR002701">
    <property type="entry name" value="CM_II_prokaryot"/>
</dbReference>
<dbReference type="NCBIfam" id="NF006741">
    <property type="entry name" value="PRK09269.1"/>
    <property type="match status" value="1"/>
</dbReference>
<accession>A0A7W5AGI8</accession>
<proteinExistence type="predicted"/>
<keyword evidence="3" id="KW-0732">Signal</keyword>
<dbReference type="EC" id="5.4.99.5" evidence="2"/>
<name>A0A7W5AGI8_9ACTN</name>
<keyword evidence="7" id="KW-1185">Reference proteome</keyword>
<comment type="pathway">
    <text evidence="1">Metabolic intermediate biosynthesis; prephenate biosynthesis; prephenate from chorismate: step 1/1.</text>
</comment>
<sequence length="181" mass="19623">MVYLLAVGLAAMVTTGQPPSSDLNALVNLSAERLLLADRVAAAKFGTDQPIEDPVRERQVLDRAAAMAAEAGLDATETVAFFRAQIEASKAVQRGLFDRWARHPERAPKHRPDLAAEVRPHLDRITAAFISRLAAAEDLRAATLRCGELLVSAKRAADRRHRLDPLHERALHGAIAPVCTG</sequence>
<protein>
    <recommendedName>
        <fullName evidence="2">chorismate mutase</fullName>
        <ecNumber evidence="2">5.4.99.5</ecNumber>
    </recommendedName>
</protein>
<dbReference type="SUPFAM" id="SSF48600">
    <property type="entry name" value="Chorismate mutase II"/>
    <property type="match status" value="1"/>
</dbReference>
<evidence type="ECO:0000256" key="4">
    <source>
        <dbReference type="ARBA" id="ARBA00023235"/>
    </source>
</evidence>
<organism evidence="6 7">
    <name type="scientific">Actinoplanes campanulatus</name>
    <dbReference type="NCBI Taxonomy" id="113559"/>
    <lineage>
        <taxon>Bacteria</taxon>
        <taxon>Bacillati</taxon>
        <taxon>Actinomycetota</taxon>
        <taxon>Actinomycetes</taxon>
        <taxon>Micromonosporales</taxon>
        <taxon>Micromonosporaceae</taxon>
        <taxon>Actinoplanes</taxon>
    </lineage>
</organism>
<evidence type="ECO:0000313" key="7">
    <source>
        <dbReference type="Proteomes" id="UP000590749"/>
    </source>
</evidence>
<evidence type="ECO:0000256" key="2">
    <source>
        <dbReference type="ARBA" id="ARBA00012404"/>
    </source>
</evidence>
<evidence type="ECO:0000313" key="6">
    <source>
        <dbReference type="EMBL" id="MBB3095630.1"/>
    </source>
</evidence>
<dbReference type="InterPro" id="IPR008240">
    <property type="entry name" value="Chorismate_mutase_periplasmic"/>
</dbReference>
<dbReference type="PROSITE" id="PS51168">
    <property type="entry name" value="CHORISMATE_MUT_2"/>
    <property type="match status" value="1"/>
</dbReference>
<evidence type="ECO:0000256" key="3">
    <source>
        <dbReference type="ARBA" id="ARBA00022729"/>
    </source>
</evidence>
<dbReference type="EMBL" id="JACHXF010000006">
    <property type="protein sequence ID" value="MBB3095630.1"/>
    <property type="molecule type" value="Genomic_DNA"/>
</dbReference>
<reference evidence="6 7" key="1">
    <citation type="submission" date="2020-08" db="EMBL/GenBank/DDBJ databases">
        <title>Genomic Encyclopedia of Type Strains, Phase III (KMG-III): the genomes of soil and plant-associated and newly described type strains.</title>
        <authorList>
            <person name="Whitman W."/>
        </authorList>
    </citation>
    <scope>NUCLEOTIDE SEQUENCE [LARGE SCALE GENOMIC DNA]</scope>
    <source>
        <strain evidence="6 7">CECT 3287</strain>
    </source>
</reference>
<dbReference type="InterPro" id="IPR036263">
    <property type="entry name" value="Chorismate_II_sf"/>
</dbReference>
<dbReference type="Proteomes" id="UP000590749">
    <property type="component" value="Unassembled WGS sequence"/>
</dbReference>
<dbReference type="PANTHER" id="PTHR38041:SF2">
    <property type="entry name" value="SECRETED CHORISMATE MUTASE"/>
    <property type="match status" value="1"/>
</dbReference>
<dbReference type="GO" id="GO:0004106">
    <property type="term" value="F:chorismate mutase activity"/>
    <property type="evidence" value="ECO:0007669"/>
    <property type="project" value="UniProtKB-EC"/>
</dbReference>
<dbReference type="UniPathway" id="UPA00120">
    <property type="reaction ID" value="UER00203"/>
</dbReference>
<dbReference type="Gene3D" id="1.20.59.10">
    <property type="entry name" value="Chorismate mutase"/>
    <property type="match status" value="1"/>
</dbReference>
<dbReference type="SMART" id="SM00830">
    <property type="entry name" value="CM_2"/>
    <property type="match status" value="1"/>
</dbReference>
<dbReference type="InterPro" id="IPR051331">
    <property type="entry name" value="Chorismate_mutase-related"/>
</dbReference>